<evidence type="ECO:0000259" key="12">
    <source>
        <dbReference type="PROSITE" id="PS51166"/>
    </source>
</evidence>
<comment type="subunit">
    <text evidence="3">Homodimer.</text>
</comment>
<dbReference type="EC" id="2.7.9.5" evidence="13"/>
<gene>
    <name evidence="13" type="ORF">TGRUB_290960</name>
</gene>
<dbReference type="GO" id="GO:2001070">
    <property type="term" value="F:starch binding"/>
    <property type="evidence" value="ECO:0007669"/>
    <property type="project" value="InterPro"/>
</dbReference>
<dbReference type="InterPro" id="IPR002044">
    <property type="entry name" value="CBM20"/>
</dbReference>
<keyword evidence="6" id="KW-0547">Nucleotide-binding</keyword>
<feature type="region of interest" description="Disordered" evidence="11">
    <location>
        <begin position="831"/>
        <end position="862"/>
    </location>
</feature>
<comment type="similarity">
    <text evidence="2">Belongs to the PEP-utilizing enzyme family.</text>
</comment>
<feature type="compositionally biased region" description="Low complexity" evidence="11">
    <location>
        <begin position="852"/>
        <end position="862"/>
    </location>
</feature>
<dbReference type="GO" id="GO:0051752">
    <property type="term" value="F:phosphoglucan, water dikinase activity"/>
    <property type="evidence" value="ECO:0007669"/>
    <property type="project" value="UniProtKB-EC"/>
</dbReference>
<dbReference type="GO" id="GO:0005524">
    <property type="term" value="F:ATP binding"/>
    <property type="evidence" value="ECO:0007669"/>
    <property type="project" value="UniProtKB-KW"/>
</dbReference>
<evidence type="ECO:0000256" key="7">
    <source>
        <dbReference type="ARBA" id="ARBA00022777"/>
    </source>
</evidence>
<dbReference type="Gene3D" id="3.30.1490.20">
    <property type="entry name" value="ATP-grasp fold, A domain"/>
    <property type="match status" value="1"/>
</dbReference>
<name>A0A086M1R6_TOXGO</name>
<dbReference type="PANTHER" id="PTHR47453:SF1">
    <property type="entry name" value="PHOSPHOGLUCAN, WATER DIKINASE, CHLOROPLASTIC"/>
    <property type="match status" value="1"/>
</dbReference>
<dbReference type="Gene3D" id="2.60.40.10">
    <property type="entry name" value="Immunoglobulins"/>
    <property type="match status" value="1"/>
</dbReference>
<dbReference type="CDD" id="cd05467">
    <property type="entry name" value="CBM20"/>
    <property type="match status" value="1"/>
</dbReference>
<keyword evidence="9" id="KW-0460">Magnesium</keyword>
<dbReference type="InterPro" id="IPR013783">
    <property type="entry name" value="Ig-like_fold"/>
</dbReference>
<keyword evidence="4 13" id="KW-0808">Transferase</keyword>
<dbReference type="VEuPathDB" id="ToxoDB:TGRUB_290960"/>
<keyword evidence="13" id="KW-0670">Pyruvate</keyword>
<dbReference type="OrthoDB" id="6123450at2759"/>
<keyword evidence="8" id="KW-0067">ATP-binding</keyword>
<proteinExistence type="inferred from homology"/>
<dbReference type="InterPro" id="IPR013784">
    <property type="entry name" value="Carb-bd-like_fold"/>
</dbReference>
<reference evidence="13 14" key="1">
    <citation type="submission" date="2014-05" db="EMBL/GenBank/DDBJ databases">
        <authorList>
            <person name="Sibley D."/>
            <person name="Venepally P."/>
            <person name="Karamycheva S."/>
            <person name="Hadjithomas M."/>
            <person name="Khan A."/>
            <person name="Brunk B."/>
            <person name="Roos D."/>
            <person name="Caler E."/>
            <person name="Lorenzi H."/>
        </authorList>
    </citation>
    <scope>NUCLEOTIDE SEQUENCE [LARGE SCALE GENOMIC DNA]</scope>
    <source>
        <strain evidence="13 14">RUB</strain>
    </source>
</reference>
<evidence type="ECO:0000256" key="5">
    <source>
        <dbReference type="ARBA" id="ARBA00022723"/>
    </source>
</evidence>
<organism evidence="13 14">
    <name type="scientific">Toxoplasma gondii RUB</name>
    <dbReference type="NCBI Taxonomy" id="935652"/>
    <lineage>
        <taxon>Eukaryota</taxon>
        <taxon>Sar</taxon>
        <taxon>Alveolata</taxon>
        <taxon>Apicomplexa</taxon>
        <taxon>Conoidasida</taxon>
        <taxon>Coccidia</taxon>
        <taxon>Eucoccidiorida</taxon>
        <taxon>Eimeriorina</taxon>
        <taxon>Sarcocystidae</taxon>
        <taxon>Toxoplasma</taxon>
    </lineage>
</organism>
<dbReference type="InterPro" id="IPR002192">
    <property type="entry name" value="PPDK_AMP/ATP-bd"/>
</dbReference>
<evidence type="ECO:0000256" key="4">
    <source>
        <dbReference type="ARBA" id="ARBA00022679"/>
    </source>
</evidence>
<dbReference type="EMBL" id="AFYV02001145">
    <property type="protein sequence ID" value="KFG62834.1"/>
    <property type="molecule type" value="Genomic_DNA"/>
</dbReference>
<dbReference type="SUPFAM" id="SSF49452">
    <property type="entry name" value="Starch-binding domain-like"/>
    <property type="match status" value="1"/>
</dbReference>
<evidence type="ECO:0000256" key="2">
    <source>
        <dbReference type="ARBA" id="ARBA00007837"/>
    </source>
</evidence>
<dbReference type="Gene3D" id="3.30.470.20">
    <property type="entry name" value="ATP-grasp fold, B domain"/>
    <property type="match status" value="1"/>
</dbReference>
<dbReference type="PROSITE" id="PS51166">
    <property type="entry name" value="CBM20"/>
    <property type="match status" value="1"/>
</dbReference>
<evidence type="ECO:0000256" key="9">
    <source>
        <dbReference type="ARBA" id="ARBA00022842"/>
    </source>
</evidence>
<dbReference type="SMART" id="SM01065">
    <property type="entry name" value="CBM_2"/>
    <property type="match status" value="1"/>
</dbReference>
<evidence type="ECO:0000256" key="1">
    <source>
        <dbReference type="ARBA" id="ARBA00001946"/>
    </source>
</evidence>
<dbReference type="Pfam" id="PF01326">
    <property type="entry name" value="PPDK_N"/>
    <property type="match status" value="1"/>
</dbReference>
<sequence>MHLAGDVGVQFECVCSQTHPGQTLWVVGSVPALGSWSLHAALQLETGPDTFPRWKSRDGVRVPRNQDVEFKFVIMSQNRDYVVWEQIYNRKICTDSPIIYKSRFGEWQSETTPWVLASKAGTVGLKLSPLAGDQQQQPTWMGRSPDTAASPVLRLSSHLDLLSSPSVSPSTSSLGGISPFSVGRRVPENAEGEARERSEEGPESATLPSSALQRLVEGEQTARSWREKLEVVKNVLAAALKEGKSRCNPQETVTLIDSLAYCSIYLHFVSQGDIVCTEDGRHFRPNHHASLSRELCIILEQIVQEMSGRDDIMADATRILARSIAPSLPSFGAPFTASQPLTRIRDIAHRNDIPSDLKNEIKHTLQNKLHRCAGPEDLVTAENLLRRFHTNPSAYPHAFVVEFERFYDELRRFFNATDLETRLVDLRQQENPRAVELINRFLESKSRSDDPNAGLTKLLVTLSVCADLRAAFTCQLRDSCAVTFHQDIHQVQEMRLAEILLDDVAFVLLSRSEALFEQEPNSKWAEALEALSLGVQNVRISGIKRDECRALANEFSGLARQAFHSRDDYLILKASLDRCRRLCEDFTDLQIALFSTRALALGAQLKLPEHAVRVFSEAVVRSSVVFQISKLCRALLRGIQVRLNLQPYDTLVAGKAVGSLLFFDTLEEAVLHCIRRSHSASSLRASGLPLGAACSSPESEKNSQQLEPSTPNVKLTRLGEEKKTVTEKAKEVFADSPPIILAARCASGDEEIAGLDGPNARVVAIVVGHDLPILSHLGVRARQKGVPFVACQDPGAFEAITASQGKIVSLSADAQSVSFQVLEGGTATEALQRQRQREETLDEKGTSNEENPPLLISSPSPSYPFSSAISSSLLASPSPPATLTAREMTLETCGAKAATCARLRILAEEAESKNENGRGCHAPMNVFEAANCLAFPYGTAEWLIQQQGERELFQSLIEKLETSAPGSELDEAVAKLQDLIMHLNLPEEIVLPVVHLFGTRSRLVVRSSANVEDLKGMSAAGLYESVANVSVMDAVAFRSAVVTVWASLYSRRAVLARRAAGVPQHQACMAVLIQELVSPELSFILHTVNPLEKDKHRLYAEICPGLGETLASAGTRGSPYRMLVNKATGEMTMLSFCNYSTSLVPAMPKNRSFIALREGKTTQQATPQLTPSSLVKSRVMDYTIEPMTHDLGYRVHIAHRLAGVAVALEAELEGPQDVEGVISGDAVWVVQSRPQPVSD</sequence>
<dbReference type="Pfam" id="PF22973">
    <property type="entry name" value="GWD1_pHisD"/>
    <property type="match status" value="1"/>
</dbReference>
<dbReference type="InterPro" id="IPR013815">
    <property type="entry name" value="ATP_grasp_subdomain_1"/>
</dbReference>
<keyword evidence="10" id="KW-0119">Carbohydrate metabolism</keyword>
<evidence type="ECO:0000313" key="13">
    <source>
        <dbReference type="EMBL" id="KFG62834.1"/>
    </source>
</evidence>
<evidence type="ECO:0000313" key="14">
    <source>
        <dbReference type="Proteomes" id="UP000028834"/>
    </source>
</evidence>
<dbReference type="SUPFAM" id="SSF56059">
    <property type="entry name" value="Glutathione synthetase ATP-binding domain-like"/>
    <property type="match status" value="1"/>
</dbReference>
<feature type="compositionally biased region" description="Basic and acidic residues" evidence="11">
    <location>
        <begin position="835"/>
        <end position="847"/>
    </location>
</feature>
<comment type="caution">
    <text evidence="13">The sequence shown here is derived from an EMBL/GenBank/DDBJ whole genome shotgun (WGS) entry which is preliminary data.</text>
</comment>
<dbReference type="AlphaFoldDB" id="A0A086M1R6"/>
<dbReference type="InterPro" id="IPR054481">
    <property type="entry name" value="GWD1_pHisD"/>
</dbReference>
<evidence type="ECO:0000256" key="6">
    <source>
        <dbReference type="ARBA" id="ARBA00022741"/>
    </source>
</evidence>
<feature type="region of interest" description="Disordered" evidence="11">
    <location>
        <begin position="163"/>
        <end position="211"/>
    </location>
</feature>
<accession>A0A086M1R6</accession>
<evidence type="ECO:0000256" key="10">
    <source>
        <dbReference type="ARBA" id="ARBA00023277"/>
    </source>
</evidence>
<feature type="domain" description="CBM20" evidence="12">
    <location>
        <begin position="1"/>
        <end position="109"/>
    </location>
</feature>
<feature type="compositionally biased region" description="Low complexity" evidence="11">
    <location>
        <begin position="163"/>
        <end position="179"/>
    </location>
</feature>
<dbReference type="Pfam" id="PF00686">
    <property type="entry name" value="CBM_20"/>
    <property type="match status" value="1"/>
</dbReference>
<keyword evidence="7 13" id="KW-0418">Kinase</keyword>
<dbReference type="PANTHER" id="PTHR47453">
    <property type="entry name" value="PHOSPHOGLUCAN, WATER DIKINASE, CHLOROPLASTIC"/>
    <property type="match status" value="1"/>
</dbReference>
<feature type="compositionally biased region" description="Basic and acidic residues" evidence="11">
    <location>
        <begin position="185"/>
        <end position="200"/>
    </location>
</feature>
<dbReference type="GO" id="GO:0046872">
    <property type="term" value="F:metal ion binding"/>
    <property type="evidence" value="ECO:0007669"/>
    <property type="project" value="UniProtKB-KW"/>
</dbReference>
<protein>
    <submittedName>
        <fullName evidence="13">Pyruvate phosphate dikinase, pep/pyruvate binding domain-containing protein</fullName>
        <ecNumber evidence="13">2.7.9.5</ecNumber>
    </submittedName>
</protein>
<keyword evidence="5" id="KW-0479">Metal-binding</keyword>
<comment type="cofactor">
    <cofactor evidence="1">
        <name>Mg(2+)</name>
        <dbReference type="ChEBI" id="CHEBI:18420"/>
    </cofactor>
</comment>
<evidence type="ECO:0000256" key="11">
    <source>
        <dbReference type="SAM" id="MobiDB-lite"/>
    </source>
</evidence>
<dbReference type="Proteomes" id="UP000028834">
    <property type="component" value="Unassembled WGS sequence"/>
</dbReference>
<evidence type="ECO:0000256" key="3">
    <source>
        <dbReference type="ARBA" id="ARBA00011738"/>
    </source>
</evidence>
<evidence type="ECO:0000256" key="8">
    <source>
        <dbReference type="ARBA" id="ARBA00022840"/>
    </source>
</evidence>